<evidence type="ECO:0000259" key="1">
    <source>
        <dbReference type="Pfam" id="PF19054"/>
    </source>
</evidence>
<reference evidence="2 3" key="1">
    <citation type="submission" date="2017-12" db="EMBL/GenBank/DDBJ databases">
        <title>Sequencing the genomes of 1000 Actinobacteria strains.</title>
        <authorList>
            <person name="Klenk H.-P."/>
        </authorList>
    </citation>
    <scope>NUCLEOTIDE SEQUENCE [LARGE SCALE GENOMIC DNA]</scope>
    <source>
        <strain evidence="2 3">DSM 44489</strain>
    </source>
</reference>
<protein>
    <recommendedName>
        <fullName evidence="1">DUF5753 domain-containing protein</fullName>
    </recommendedName>
</protein>
<dbReference type="EMBL" id="PJMW01000002">
    <property type="protein sequence ID" value="PKV79542.1"/>
    <property type="molecule type" value="Genomic_DNA"/>
</dbReference>
<name>A0A2N3VD31_9NOCA</name>
<evidence type="ECO:0000313" key="2">
    <source>
        <dbReference type="EMBL" id="PKV79542.1"/>
    </source>
</evidence>
<proteinExistence type="predicted"/>
<evidence type="ECO:0000313" key="3">
    <source>
        <dbReference type="Proteomes" id="UP000233766"/>
    </source>
</evidence>
<keyword evidence="3" id="KW-1185">Reference proteome</keyword>
<organism evidence="2 3">
    <name type="scientific">Nocardia fluminea</name>
    <dbReference type="NCBI Taxonomy" id="134984"/>
    <lineage>
        <taxon>Bacteria</taxon>
        <taxon>Bacillati</taxon>
        <taxon>Actinomycetota</taxon>
        <taxon>Actinomycetes</taxon>
        <taxon>Mycobacteriales</taxon>
        <taxon>Nocardiaceae</taxon>
        <taxon>Nocardia</taxon>
    </lineage>
</organism>
<sequence length="199" mass="21770">MTYASWYARTESGLAALQRSLIDIESGVTRQRAWNPELVIGLAQTEDYARAVLTACIGVLGVPNDLDEVVAARMQRQLILDREPHTFEFLIGEWALHRTVGSAAVMRAQIKALIDDLDSRPNLRIGIVALSAEFVAATLAFVIHDSSAVEIETVTGEVIATRPDDIALAERTFALLQNQAVYGDDARVLLTRALATHTD</sequence>
<dbReference type="AlphaFoldDB" id="A0A2N3VD31"/>
<dbReference type="RefSeq" id="WP_062990330.1">
    <property type="nucleotide sequence ID" value="NZ_PJMW01000002.1"/>
</dbReference>
<comment type="caution">
    <text evidence="2">The sequence shown here is derived from an EMBL/GenBank/DDBJ whole genome shotgun (WGS) entry which is preliminary data.</text>
</comment>
<dbReference type="OrthoDB" id="4534176at2"/>
<gene>
    <name evidence="2" type="ORF">ATK86_3938</name>
</gene>
<feature type="domain" description="DUF5753" evidence="1">
    <location>
        <begin position="18"/>
        <end position="192"/>
    </location>
</feature>
<accession>A0A2N3VD31</accession>
<dbReference type="Pfam" id="PF19054">
    <property type="entry name" value="DUF5753"/>
    <property type="match status" value="1"/>
</dbReference>
<dbReference type="InterPro" id="IPR043917">
    <property type="entry name" value="DUF5753"/>
</dbReference>
<dbReference type="Proteomes" id="UP000233766">
    <property type="component" value="Unassembled WGS sequence"/>
</dbReference>